<dbReference type="NCBIfam" id="TIGR00756">
    <property type="entry name" value="PPR"/>
    <property type="match status" value="1"/>
</dbReference>
<dbReference type="AlphaFoldDB" id="D8RQ68"/>
<sequence>MVSSTWQWRKFDASPLPSPPVPGIPAIASLIKHYSSNLAGLRQVHSQIKRSGIDSRDRYIGNLLIGAYSSHGDEGGIADARAVLANLARPNVKSWNILIAACVRQGQERAALELYAAMNCEGRTRPDAITMLDPEKPNAITYASVLAACSIAGDATKGRKIHSKDSEKSLKLS</sequence>
<dbReference type="EMBL" id="GL377586">
    <property type="protein sequence ID" value="EFJ25805.1"/>
    <property type="molecule type" value="Genomic_DNA"/>
</dbReference>
<dbReference type="GO" id="GO:0003723">
    <property type="term" value="F:RNA binding"/>
    <property type="evidence" value="ECO:0007669"/>
    <property type="project" value="InterPro"/>
</dbReference>
<gene>
    <name evidence="3" type="ORF">SELMODRAFT_413776</name>
</gene>
<dbReference type="HOGENOM" id="CLU_1550168_0_0_1"/>
<evidence type="ECO:0000313" key="4">
    <source>
        <dbReference type="Proteomes" id="UP000001514"/>
    </source>
</evidence>
<dbReference type="InterPro" id="IPR046960">
    <property type="entry name" value="PPR_At4g14850-like_plant"/>
</dbReference>
<protein>
    <recommendedName>
        <fullName evidence="5">Pentacotripeptide-repeat region of PRORP domain-containing protein</fullName>
    </recommendedName>
</protein>
<dbReference type="InterPro" id="IPR011990">
    <property type="entry name" value="TPR-like_helical_dom_sf"/>
</dbReference>
<keyword evidence="1" id="KW-0677">Repeat</keyword>
<evidence type="ECO:0000256" key="2">
    <source>
        <dbReference type="PROSITE-ProRule" id="PRU00708"/>
    </source>
</evidence>
<evidence type="ECO:0000313" key="3">
    <source>
        <dbReference type="EMBL" id="EFJ25805.1"/>
    </source>
</evidence>
<dbReference type="KEGG" id="smo:SELMODRAFT_413776"/>
<dbReference type="PANTHER" id="PTHR24015">
    <property type="entry name" value="OS07G0578800 PROTEIN-RELATED"/>
    <property type="match status" value="1"/>
</dbReference>
<reference evidence="3 4" key="1">
    <citation type="journal article" date="2011" name="Science">
        <title>The Selaginella genome identifies genetic changes associated with the evolution of vascular plants.</title>
        <authorList>
            <person name="Banks J.A."/>
            <person name="Nishiyama T."/>
            <person name="Hasebe M."/>
            <person name="Bowman J.L."/>
            <person name="Gribskov M."/>
            <person name="dePamphilis C."/>
            <person name="Albert V.A."/>
            <person name="Aono N."/>
            <person name="Aoyama T."/>
            <person name="Ambrose B.A."/>
            <person name="Ashton N.W."/>
            <person name="Axtell M.J."/>
            <person name="Barker E."/>
            <person name="Barker M.S."/>
            <person name="Bennetzen J.L."/>
            <person name="Bonawitz N.D."/>
            <person name="Chapple C."/>
            <person name="Cheng C."/>
            <person name="Correa L.G."/>
            <person name="Dacre M."/>
            <person name="DeBarry J."/>
            <person name="Dreyer I."/>
            <person name="Elias M."/>
            <person name="Engstrom E.M."/>
            <person name="Estelle M."/>
            <person name="Feng L."/>
            <person name="Finet C."/>
            <person name="Floyd S.K."/>
            <person name="Frommer W.B."/>
            <person name="Fujita T."/>
            <person name="Gramzow L."/>
            <person name="Gutensohn M."/>
            <person name="Harholt J."/>
            <person name="Hattori M."/>
            <person name="Heyl A."/>
            <person name="Hirai T."/>
            <person name="Hiwatashi Y."/>
            <person name="Ishikawa M."/>
            <person name="Iwata M."/>
            <person name="Karol K.G."/>
            <person name="Koehler B."/>
            <person name="Kolukisaoglu U."/>
            <person name="Kubo M."/>
            <person name="Kurata T."/>
            <person name="Lalonde S."/>
            <person name="Li K."/>
            <person name="Li Y."/>
            <person name="Litt A."/>
            <person name="Lyons E."/>
            <person name="Manning G."/>
            <person name="Maruyama T."/>
            <person name="Michael T.P."/>
            <person name="Mikami K."/>
            <person name="Miyazaki S."/>
            <person name="Morinaga S."/>
            <person name="Murata T."/>
            <person name="Mueller-Roeber B."/>
            <person name="Nelson D.R."/>
            <person name="Obara M."/>
            <person name="Oguri Y."/>
            <person name="Olmstead R.G."/>
            <person name="Onodera N."/>
            <person name="Petersen B.L."/>
            <person name="Pils B."/>
            <person name="Prigge M."/>
            <person name="Rensing S.A."/>
            <person name="Riano-Pachon D.M."/>
            <person name="Roberts A.W."/>
            <person name="Sato Y."/>
            <person name="Scheller H.V."/>
            <person name="Schulz B."/>
            <person name="Schulz C."/>
            <person name="Shakirov E.V."/>
            <person name="Shibagaki N."/>
            <person name="Shinohara N."/>
            <person name="Shippen D.E."/>
            <person name="Soerensen I."/>
            <person name="Sotooka R."/>
            <person name="Sugimoto N."/>
            <person name="Sugita M."/>
            <person name="Sumikawa N."/>
            <person name="Tanurdzic M."/>
            <person name="Theissen G."/>
            <person name="Ulvskov P."/>
            <person name="Wakazuki S."/>
            <person name="Weng J.K."/>
            <person name="Willats W.W."/>
            <person name="Wipf D."/>
            <person name="Wolf P.G."/>
            <person name="Yang L."/>
            <person name="Zimmer A.D."/>
            <person name="Zhu Q."/>
            <person name="Mitros T."/>
            <person name="Hellsten U."/>
            <person name="Loque D."/>
            <person name="Otillar R."/>
            <person name="Salamov A."/>
            <person name="Schmutz J."/>
            <person name="Shapiro H."/>
            <person name="Lindquist E."/>
            <person name="Lucas S."/>
            <person name="Rokhsar D."/>
            <person name="Grigoriev I.V."/>
        </authorList>
    </citation>
    <scope>NUCLEOTIDE SEQUENCE [LARGE SCALE GENOMIC DNA]</scope>
</reference>
<dbReference type="Gene3D" id="1.25.40.10">
    <property type="entry name" value="Tetratricopeptide repeat domain"/>
    <property type="match status" value="1"/>
</dbReference>
<keyword evidence="4" id="KW-1185">Reference proteome</keyword>
<dbReference type="PROSITE" id="PS51375">
    <property type="entry name" value="PPR"/>
    <property type="match status" value="1"/>
</dbReference>
<evidence type="ECO:0008006" key="5">
    <source>
        <dbReference type="Google" id="ProtNLM"/>
    </source>
</evidence>
<organism evidence="4">
    <name type="scientific">Selaginella moellendorffii</name>
    <name type="common">Spikemoss</name>
    <dbReference type="NCBI Taxonomy" id="88036"/>
    <lineage>
        <taxon>Eukaryota</taxon>
        <taxon>Viridiplantae</taxon>
        <taxon>Streptophyta</taxon>
        <taxon>Embryophyta</taxon>
        <taxon>Tracheophyta</taxon>
        <taxon>Lycopodiopsida</taxon>
        <taxon>Selaginellales</taxon>
        <taxon>Selaginellaceae</taxon>
        <taxon>Selaginella</taxon>
    </lineage>
</organism>
<dbReference type="GO" id="GO:0009451">
    <property type="term" value="P:RNA modification"/>
    <property type="evidence" value="ECO:0007669"/>
    <property type="project" value="InterPro"/>
</dbReference>
<dbReference type="Proteomes" id="UP000001514">
    <property type="component" value="Unassembled WGS sequence"/>
</dbReference>
<accession>D8RQ68</accession>
<evidence type="ECO:0000256" key="1">
    <source>
        <dbReference type="ARBA" id="ARBA00022737"/>
    </source>
</evidence>
<dbReference type="Gramene" id="EFJ25805">
    <property type="protein sequence ID" value="EFJ25805"/>
    <property type="gene ID" value="SELMODRAFT_413776"/>
</dbReference>
<proteinExistence type="predicted"/>
<dbReference type="Pfam" id="PF01535">
    <property type="entry name" value="PPR"/>
    <property type="match status" value="1"/>
</dbReference>
<dbReference type="eggNOG" id="KOG4197">
    <property type="taxonomic scope" value="Eukaryota"/>
</dbReference>
<dbReference type="InterPro" id="IPR002885">
    <property type="entry name" value="PPR_rpt"/>
</dbReference>
<feature type="repeat" description="PPR" evidence="2">
    <location>
        <begin position="91"/>
        <end position="125"/>
    </location>
</feature>
<dbReference type="InParanoid" id="D8RQ68"/>
<name>D8RQ68_SELML</name>